<feature type="domain" description="LysM" evidence="1">
    <location>
        <begin position="27"/>
        <end position="72"/>
    </location>
</feature>
<reference evidence="3" key="1">
    <citation type="journal article" date="2019" name="Int. J. Syst. Evol. Microbiol.">
        <title>The Global Catalogue of Microorganisms (GCM) 10K type strain sequencing project: providing services to taxonomists for standard genome sequencing and annotation.</title>
        <authorList>
            <consortium name="The Broad Institute Genomics Platform"/>
            <consortium name="The Broad Institute Genome Sequencing Center for Infectious Disease"/>
            <person name="Wu L."/>
            <person name="Ma J."/>
        </authorList>
    </citation>
    <scope>NUCLEOTIDE SEQUENCE [LARGE SCALE GENOMIC DNA]</scope>
    <source>
        <strain evidence="3">CCM 8907</strain>
    </source>
</reference>
<dbReference type="CDD" id="cd00118">
    <property type="entry name" value="LysM"/>
    <property type="match status" value="1"/>
</dbReference>
<dbReference type="PROSITE" id="PS51782">
    <property type="entry name" value="LYSM"/>
    <property type="match status" value="1"/>
</dbReference>
<dbReference type="SMART" id="SM00257">
    <property type="entry name" value="LysM"/>
    <property type="match status" value="1"/>
</dbReference>
<comment type="caution">
    <text evidence="2">The sequence shown here is derived from an EMBL/GenBank/DDBJ whole genome shotgun (WGS) entry which is preliminary data.</text>
</comment>
<evidence type="ECO:0000313" key="2">
    <source>
        <dbReference type="EMBL" id="MFC6275609.1"/>
    </source>
</evidence>
<name>A0ABW1TQ30_9LACO</name>
<accession>A0ABW1TQ30</accession>
<dbReference type="Pfam" id="PF01476">
    <property type="entry name" value="LysM"/>
    <property type="match status" value="1"/>
</dbReference>
<proteinExistence type="predicted"/>
<dbReference type="Proteomes" id="UP001596191">
    <property type="component" value="Unassembled WGS sequence"/>
</dbReference>
<dbReference type="InterPro" id="IPR018392">
    <property type="entry name" value="LysM"/>
</dbReference>
<organism evidence="2 3">
    <name type="scientific">Levilactobacillus tangyuanensis</name>
    <dbReference type="NCBI Taxonomy" id="2486021"/>
    <lineage>
        <taxon>Bacteria</taxon>
        <taxon>Bacillati</taxon>
        <taxon>Bacillota</taxon>
        <taxon>Bacilli</taxon>
        <taxon>Lactobacillales</taxon>
        <taxon>Lactobacillaceae</taxon>
        <taxon>Levilactobacillus</taxon>
    </lineage>
</organism>
<dbReference type="InterPro" id="IPR036779">
    <property type="entry name" value="LysM_dom_sf"/>
</dbReference>
<dbReference type="RefSeq" id="WP_164511013.1">
    <property type="nucleotide sequence ID" value="NZ_JBHSSJ010000012.1"/>
</dbReference>
<gene>
    <name evidence="2" type="ORF">ACFQET_08795</name>
</gene>
<protein>
    <submittedName>
        <fullName evidence="2">LysM peptidoglycan-binding domain-containing protein</fullName>
    </submittedName>
</protein>
<dbReference type="Gene3D" id="3.10.350.10">
    <property type="entry name" value="LysM domain"/>
    <property type="match status" value="1"/>
</dbReference>
<sequence length="76" mass="8402">MSVTKKNVTGLVSKGTVLLNQREVPYAQYKAKDGDTIYSIWQRHRSRTTVGAIKTANKLTTNVVKSGKSIKIPLVL</sequence>
<dbReference type="SUPFAM" id="SSF54106">
    <property type="entry name" value="LysM domain"/>
    <property type="match status" value="1"/>
</dbReference>
<evidence type="ECO:0000259" key="1">
    <source>
        <dbReference type="PROSITE" id="PS51782"/>
    </source>
</evidence>
<keyword evidence="3" id="KW-1185">Reference proteome</keyword>
<dbReference type="EMBL" id="JBHSSJ010000012">
    <property type="protein sequence ID" value="MFC6275609.1"/>
    <property type="molecule type" value="Genomic_DNA"/>
</dbReference>
<evidence type="ECO:0000313" key="3">
    <source>
        <dbReference type="Proteomes" id="UP001596191"/>
    </source>
</evidence>